<evidence type="ECO:0000256" key="3">
    <source>
        <dbReference type="ARBA" id="ARBA00004651"/>
    </source>
</evidence>
<keyword evidence="7" id="KW-0328">Glycosyltransferase</keyword>
<comment type="subcellular location">
    <subcellularLocation>
        <location evidence="3">Cell membrane</location>
        <topology evidence="3">Multi-pass membrane protein</topology>
    </subcellularLocation>
</comment>
<feature type="transmembrane region" description="Helical" evidence="17">
    <location>
        <begin position="236"/>
        <end position="260"/>
    </location>
</feature>
<evidence type="ECO:0000256" key="9">
    <source>
        <dbReference type="ARBA" id="ARBA00022692"/>
    </source>
</evidence>
<dbReference type="RefSeq" id="WP_379818017.1">
    <property type="nucleotide sequence ID" value="NZ_JBHUDH010000022.1"/>
</dbReference>
<evidence type="ECO:0000259" key="18">
    <source>
        <dbReference type="Pfam" id="PF02516"/>
    </source>
</evidence>
<sequence length="350" mass="38166">MSSRSESDDLRQSLRRTATDWYHVPALLLAMAWMFWVRMQKYSQFLQNGEVYFSGNDAWYHLRQTNYMVRDFPSAIPYDIWTGFPVGTFQGQFGTLYDQLIALVALIVGLGAPSEALVAKVLLVAPAVFGTLAVVPVYVIGKRFSNRIGGLFGVFLLALLPGLFLRRTLVGAADHNAAEPLFMGLAMVGLFGAIAVADRTMPVWEVIREELYESRELDTLKEPLAWSLGAGVLVGLFLWVWPPAVFLVGIVGLFLTVNVVTDVVHGETPEPIAFTVAVSMLVVTVMSLLGLDTVGISTTTLSLLQPLAALSVAVAAVFFCALARYWEREGIDAAYYPAAILGIGVVVVVV</sequence>
<evidence type="ECO:0000256" key="15">
    <source>
        <dbReference type="ARBA" id="ARBA00030679"/>
    </source>
</evidence>
<comment type="pathway">
    <text evidence="4">Protein modification; protein glycosylation.</text>
</comment>
<keyword evidence="20" id="KW-1185">Reference proteome</keyword>
<protein>
    <recommendedName>
        <fullName evidence="6">dolichyl-phosphooligosaccharide-protein glycotransferase</fullName>
        <ecNumber evidence="6">2.4.99.21</ecNumber>
    </recommendedName>
    <alternativeName>
        <fullName evidence="15">Oligosaccharyl transferase</fullName>
    </alternativeName>
</protein>
<name>A0ABD6B3R7_9EURY</name>
<evidence type="ECO:0000256" key="11">
    <source>
        <dbReference type="ARBA" id="ARBA00022842"/>
    </source>
</evidence>
<keyword evidence="12 17" id="KW-1133">Transmembrane helix</keyword>
<reference evidence="19 20" key="1">
    <citation type="journal article" date="2019" name="Int. J. Syst. Evol. Microbiol.">
        <title>The Global Catalogue of Microorganisms (GCM) 10K type strain sequencing project: providing services to taxonomists for standard genome sequencing and annotation.</title>
        <authorList>
            <consortium name="The Broad Institute Genomics Platform"/>
            <consortium name="The Broad Institute Genome Sequencing Center for Infectious Disease"/>
            <person name="Wu L."/>
            <person name="Ma J."/>
        </authorList>
    </citation>
    <scope>NUCLEOTIDE SEQUENCE [LARGE SCALE GENOMIC DNA]</scope>
    <source>
        <strain evidence="19 20">CGMCC 1.12285</strain>
    </source>
</reference>
<feature type="non-terminal residue" evidence="19">
    <location>
        <position position="350"/>
    </location>
</feature>
<dbReference type="PANTHER" id="PTHR13872:SF1">
    <property type="entry name" value="DOLICHYL-DIPHOSPHOOLIGOSACCHARIDE--PROTEIN GLYCOSYLTRANSFERASE SUBUNIT STT3B"/>
    <property type="match status" value="1"/>
</dbReference>
<feature type="domain" description="Oligosaccharyl transferase STT3 N-terminal" evidence="18">
    <location>
        <begin position="46"/>
        <end position="313"/>
    </location>
</feature>
<dbReference type="InterPro" id="IPR003674">
    <property type="entry name" value="Oligo_trans_STT3"/>
</dbReference>
<dbReference type="Proteomes" id="UP001597111">
    <property type="component" value="Unassembled WGS sequence"/>
</dbReference>
<feature type="transmembrane region" description="Helical" evidence="17">
    <location>
        <begin position="333"/>
        <end position="349"/>
    </location>
</feature>
<comment type="cofactor">
    <cofactor evidence="1">
        <name>Mn(2+)</name>
        <dbReference type="ChEBI" id="CHEBI:29035"/>
    </cofactor>
</comment>
<keyword evidence="8" id="KW-0808">Transferase</keyword>
<feature type="transmembrane region" description="Helical" evidence="17">
    <location>
        <begin position="303"/>
        <end position="326"/>
    </location>
</feature>
<feature type="transmembrane region" description="Helical" evidence="17">
    <location>
        <begin position="147"/>
        <end position="165"/>
    </location>
</feature>
<feature type="transmembrane region" description="Helical" evidence="17">
    <location>
        <begin position="96"/>
        <end position="114"/>
    </location>
</feature>
<dbReference type="AlphaFoldDB" id="A0ABD6B3R7"/>
<feature type="transmembrane region" description="Helical" evidence="17">
    <location>
        <begin position="21"/>
        <end position="39"/>
    </location>
</feature>
<evidence type="ECO:0000256" key="14">
    <source>
        <dbReference type="ARBA" id="ARBA00023211"/>
    </source>
</evidence>
<dbReference type="GO" id="GO:0016757">
    <property type="term" value="F:glycosyltransferase activity"/>
    <property type="evidence" value="ECO:0007669"/>
    <property type="project" value="UniProtKB-KW"/>
</dbReference>
<dbReference type="EC" id="2.4.99.21" evidence="6"/>
<dbReference type="PANTHER" id="PTHR13872">
    <property type="entry name" value="DOLICHYL-DIPHOSPHOOLIGOSACCHARIDE--PROTEIN GLYCOSYLTRANSFERASE SUBUNIT"/>
    <property type="match status" value="1"/>
</dbReference>
<evidence type="ECO:0000256" key="1">
    <source>
        <dbReference type="ARBA" id="ARBA00001936"/>
    </source>
</evidence>
<comment type="catalytic activity">
    <reaction evidence="16">
        <text>an archaeal dolichyl phosphooligosaccharide + [protein]-L-asparagine = an archaeal dolichyl phosphate + a glycoprotein with the oligosaccharide chain attached by N-beta-D-glycosyl linkage to a protein L-asparagine.</text>
        <dbReference type="EC" id="2.4.99.21"/>
    </reaction>
</comment>
<comment type="similarity">
    <text evidence="5">Belongs to the STT3 family.</text>
</comment>
<comment type="cofactor">
    <cofactor evidence="2">
        <name>Mg(2+)</name>
        <dbReference type="ChEBI" id="CHEBI:18420"/>
    </cofactor>
</comment>
<keyword evidence="9 17" id="KW-0812">Transmembrane</keyword>
<proteinExistence type="inferred from homology"/>
<dbReference type="InterPro" id="IPR048307">
    <property type="entry name" value="STT3_N"/>
</dbReference>
<organism evidence="19 20">
    <name type="scientific">Halolamina salina</name>
    <dbReference type="NCBI Taxonomy" id="1220023"/>
    <lineage>
        <taxon>Archaea</taxon>
        <taxon>Methanobacteriati</taxon>
        <taxon>Methanobacteriota</taxon>
        <taxon>Stenosarchaea group</taxon>
        <taxon>Halobacteria</taxon>
        <taxon>Halobacteriales</taxon>
        <taxon>Haloferacaceae</taxon>
    </lineage>
</organism>
<keyword evidence="14" id="KW-0464">Manganese</keyword>
<evidence type="ECO:0000256" key="16">
    <source>
        <dbReference type="ARBA" id="ARBA00034066"/>
    </source>
</evidence>
<dbReference type="GO" id="GO:0046872">
    <property type="term" value="F:metal ion binding"/>
    <property type="evidence" value="ECO:0007669"/>
    <property type="project" value="UniProtKB-KW"/>
</dbReference>
<evidence type="ECO:0000256" key="17">
    <source>
        <dbReference type="SAM" id="Phobius"/>
    </source>
</evidence>
<feature type="transmembrane region" description="Helical" evidence="17">
    <location>
        <begin position="121"/>
        <end position="141"/>
    </location>
</feature>
<dbReference type="GO" id="GO:0005886">
    <property type="term" value="C:plasma membrane"/>
    <property type="evidence" value="ECO:0007669"/>
    <property type="project" value="UniProtKB-SubCell"/>
</dbReference>
<gene>
    <name evidence="19" type="ORF">ACFR9S_02820</name>
</gene>
<dbReference type="Pfam" id="PF02516">
    <property type="entry name" value="STT3"/>
    <property type="match status" value="1"/>
</dbReference>
<keyword evidence="10" id="KW-0479">Metal-binding</keyword>
<feature type="transmembrane region" description="Helical" evidence="17">
    <location>
        <begin position="177"/>
        <end position="197"/>
    </location>
</feature>
<feature type="transmembrane region" description="Helical" evidence="17">
    <location>
        <begin position="272"/>
        <end position="291"/>
    </location>
</feature>
<evidence type="ECO:0000256" key="13">
    <source>
        <dbReference type="ARBA" id="ARBA00023136"/>
    </source>
</evidence>
<comment type="caution">
    <text evidence="19">The sequence shown here is derived from an EMBL/GenBank/DDBJ whole genome shotgun (WGS) entry which is preliminary data.</text>
</comment>
<dbReference type="EMBL" id="JBHUDH010000022">
    <property type="protein sequence ID" value="MFD1525236.1"/>
    <property type="molecule type" value="Genomic_DNA"/>
</dbReference>
<evidence type="ECO:0000256" key="6">
    <source>
        <dbReference type="ARBA" id="ARBA00012602"/>
    </source>
</evidence>
<evidence type="ECO:0000313" key="20">
    <source>
        <dbReference type="Proteomes" id="UP001597111"/>
    </source>
</evidence>
<evidence type="ECO:0000256" key="2">
    <source>
        <dbReference type="ARBA" id="ARBA00001946"/>
    </source>
</evidence>
<accession>A0ABD6B3R7</accession>
<evidence type="ECO:0000256" key="5">
    <source>
        <dbReference type="ARBA" id="ARBA00010810"/>
    </source>
</evidence>
<evidence type="ECO:0000256" key="8">
    <source>
        <dbReference type="ARBA" id="ARBA00022679"/>
    </source>
</evidence>
<evidence type="ECO:0000256" key="4">
    <source>
        <dbReference type="ARBA" id="ARBA00004922"/>
    </source>
</evidence>
<keyword evidence="11" id="KW-0460">Magnesium</keyword>
<keyword evidence="13 17" id="KW-0472">Membrane</keyword>
<evidence type="ECO:0000313" key="19">
    <source>
        <dbReference type="EMBL" id="MFD1525236.1"/>
    </source>
</evidence>
<evidence type="ECO:0000256" key="12">
    <source>
        <dbReference type="ARBA" id="ARBA00022989"/>
    </source>
</evidence>
<evidence type="ECO:0000256" key="10">
    <source>
        <dbReference type="ARBA" id="ARBA00022723"/>
    </source>
</evidence>
<evidence type="ECO:0000256" key="7">
    <source>
        <dbReference type="ARBA" id="ARBA00022676"/>
    </source>
</evidence>